<feature type="compositionally biased region" description="Polar residues" evidence="1">
    <location>
        <begin position="34"/>
        <end position="49"/>
    </location>
</feature>
<protein>
    <submittedName>
        <fullName evidence="2">Uncharacterized protein</fullName>
    </submittedName>
</protein>
<dbReference type="AlphaFoldDB" id="A0A395IHV7"/>
<organism evidence="2 3">
    <name type="scientific">Monilinia fructigena</name>
    <dbReference type="NCBI Taxonomy" id="38457"/>
    <lineage>
        <taxon>Eukaryota</taxon>
        <taxon>Fungi</taxon>
        <taxon>Dikarya</taxon>
        <taxon>Ascomycota</taxon>
        <taxon>Pezizomycotina</taxon>
        <taxon>Leotiomycetes</taxon>
        <taxon>Helotiales</taxon>
        <taxon>Sclerotiniaceae</taxon>
        <taxon>Monilinia</taxon>
    </lineage>
</organism>
<name>A0A395IHV7_9HELO</name>
<comment type="caution">
    <text evidence="2">The sequence shown here is derived from an EMBL/GenBank/DDBJ whole genome shotgun (WGS) entry which is preliminary data.</text>
</comment>
<evidence type="ECO:0000256" key="1">
    <source>
        <dbReference type="SAM" id="MobiDB-lite"/>
    </source>
</evidence>
<proteinExistence type="predicted"/>
<accession>A0A395IHV7</accession>
<sequence>MSPVVGFTDLPNSRKPSKGPYRQQPDSSDDPKSRSTSQEVEHPSSSSKPTPVRAVFHDLHTAHSSITSGNKRTLSGRRAISHNLFEPPERSDSIPLQKIERKRGATVESFLQNIPLPPPPAALFQGLYGSDNENSTPFPAQDRNVSH</sequence>
<evidence type="ECO:0000313" key="3">
    <source>
        <dbReference type="Proteomes" id="UP000249056"/>
    </source>
</evidence>
<dbReference type="EMBL" id="QKRW01000046">
    <property type="protein sequence ID" value="RAL59912.1"/>
    <property type="molecule type" value="Genomic_DNA"/>
</dbReference>
<evidence type="ECO:0000313" key="2">
    <source>
        <dbReference type="EMBL" id="RAL59912.1"/>
    </source>
</evidence>
<gene>
    <name evidence="2" type="ORF">DID88_000539</name>
</gene>
<dbReference type="Proteomes" id="UP000249056">
    <property type="component" value="Unassembled WGS sequence"/>
</dbReference>
<keyword evidence="3" id="KW-1185">Reference proteome</keyword>
<reference evidence="2 3" key="1">
    <citation type="submission" date="2018-06" db="EMBL/GenBank/DDBJ databases">
        <title>Genome Sequence of the Brown Rot Fungal Pathogen Monilinia fructigena.</title>
        <authorList>
            <person name="Landi L."/>
            <person name="De Miccolis Angelini R.M."/>
            <person name="Pollastro S."/>
            <person name="Abate D."/>
            <person name="Faretra F."/>
            <person name="Romanazzi G."/>
        </authorList>
    </citation>
    <scope>NUCLEOTIDE SEQUENCE [LARGE SCALE GENOMIC DNA]</scope>
    <source>
        <strain evidence="2 3">Mfrg269</strain>
    </source>
</reference>
<feature type="region of interest" description="Disordered" evidence="1">
    <location>
        <begin position="122"/>
        <end position="147"/>
    </location>
</feature>
<feature type="region of interest" description="Disordered" evidence="1">
    <location>
        <begin position="1"/>
        <end position="94"/>
    </location>
</feature>
<feature type="compositionally biased region" description="Polar residues" evidence="1">
    <location>
        <begin position="62"/>
        <end position="73"/>
    </location>
</feature>